<sequence>MSKPYKAAAKILGWRWEPAYDGYIHENRRNRPGTRPIDWDSYEVAEDAEEACFWDGIETEAQAMELVDAQR</sequence>
<protein>
    <submittedName>
        <fullName evidence="1">Uncharacterized protein</fullName>
    </submittedName>
</protein>
<keyword evidence="2" id="KW-1185">Reference proteome</keyword>
<organism evidence="1 2">
    <name type="scientific">Ochrobactrum soli</name>
    <dbReference type="NCBI Taxonomy" id="2448455"/>
    <lineage>
        <taxon>Bacteria</taxon>
        <taxon>Pseudomonadati</taxon>
        <taxon>Pseudomonadota</taxon>
        <taxon>Alphaproteobacteria</taxon>
        <taxon>Hyphomicrobiales</taxon>
        <taxon>Brucellaceae</taxon>
        <taxon>Brucella/Ochrobactrum group</taxon>
        <taxon>Ochrobactrum</taxon>
    </lineage>
</organism>
<accession>A0A849KS41</accession>
<reference evidence="1 2" key="1">
    <citation type="submission" date="2020-05" db="EMBL/GenBank/DDBJ databases">
        <title>Draft Genome Sequence of Ochrobactrum soli Isolated from Stable Fly Gut.</title>
        <authorList>
            <person name="Pileggi M.T."/>
            <person name="Vazhakkala L.J."/>
            <person name="Wong C.N."/>
        </authorList>
    </citation>
    <scope>NUCLEOTIDE SEQUENCE [LARGE SCALE GENOMIC DNA]</scope>
    <source>
        <strain evidence="1 2">MTP-C0764</strain>
    </source>
</reference>
<dbReference type="AlphaFoldDB" id="A0A849KS41"/>
<comment type="caution">
    <text evidence="1">The sequence shown here is derived from an EMBL/GenBank/DDBJ whole genome shotgun (WGS) entry which is preliminary data.</text>
</comment>
<dbReference type="Proteomes" id="UP000574931">
    <property type="component" value="Unassembled WGS sequence"/>
</dbReference>
<dbReference type="EMBL" id="JABFCY010000002">
    <property type="protein sequence ID" value="NNU59706.1"/>
    <property type="molecule type" value="Genomic_DNA"/>
</dbReference>
<dbReference type="RefSeq" id="WP_171317573.1">
    <property type="nucleotide sequence ID" value="NZ_JABFCY010000002.1"/>
</dbReference>
<name>A0A849KS41_9HYPH</name>
<evidence type="ECO:0000313" key="1">
    <source>
        <dbReference type="EMBL" id="NNU59706.1"/>
    </source>
</evidence>
<proteinExistence type="predicted"/>
<gene>
    <name evidence="1" type="ORF">HKX02_05455</name>
</gene>
<evidence type="ECO:0000313" key="2">
    <source>
        <dbReference type="Proteomes" id="UP000574931"/>
    </source>
</evidence>